<feature type="non-terminal residue" evidence="1">
    <location>
        <position position="1"/>
    </location>
</feature>
<reference evidence="1" key="1">
    <citation type="submission" date="2020-11" db="EMBL/GenBank/DDBJ databases">
        <authorList>
            <consortium name="DOE Joint Genome Institute"/>
            <person name="Ahrendt S."/>
            <person name="Riley R."/>
            <person name="Andreopoulos W."/>
            <person name="Labutti K."/>
            <person name="Pangilinan J."/>
            <person name="Ruiz-Duenas F.J."/>
            <person name="Barrasa J.M."/>
            <person name="Sanchez-Garcia M."/>
            <person name="Camarero S."/>
            <person name="Miyauchi S."/>
            <person name="Serrano A."/>
            <person name="Linde D."/>
            <person name="Babiker R."/>
            <person name="Drula E."/>
            <person name="Ayuso-Fernandez I."/>
            <person name="Pacheco R."/>
            <person name="Padilla G."/>
            <person name="Ferreira P."/>
            <person name="Barriuso J."/>
            <person name="Kellner H."/>
            <person name="Castanera R."/>
            <person name="Alfaro M."/>
            <person name="Ramirez L."/>
            <person name="Pisabarro A.G."/>
            <person name="Kuo A."/>
            <person name="Tritt A."/>
            <person name="Lipzen A."/>
            <person name="He G."/>
            <person name="Yan M."/>
            <person name="Ng V."/>
            <person name="Cullen D."/>
            <person name="Martin F."/>
            <person name="Rosso M.-N."/>
            <person name="Henrissat B."/>
            <person name="Hibbett D."/>
            <person name="Martinez A.T."/>
            <person name="Grigoriev I.V."/>
        </authorList>
    </citation>
    <scope>NUCLEOTIDE SEQUENCE</scope>
    <source>
        <strain evidence="1">CIRM-BRFM 674</strain>
    </source>
</reference>
<sequence>VKGKMATGQCDGWKNIAKTSLVLMVMIPYLIETHNITHDPKTGNILFKLILQDIKIMEEVYDIIVIVWCTDNGLYARKMHHLLLAYSPWLIILPCWAHQ</sequence>
<dbReference type="InterPro" id="IPR012337">
    <property type="entry name" value="RNaseH-like_sf"/>
</dbReference>
<evidence type="ECO:0000313" key="2">
    <source>
        <dbReference type="Proteomes" id="UP000807469"/>
    </source>
</evidence>
<comment type="caution">
    <text evidence="1">The sequence shown here is derived from an EMBL/GenBank/DDBJ whole genome shotgun (WGS) entry which is preliminary data.</text>
</comment>
<proteinExistence type="predicted"/>
<evidence type="ECO:0000313" key="1">
    <source>
        <dbReference type="EMBL" id="KAF9473477.1"/>
    </source>
</evidence>
<dbReference type="EMBL" id="MU155439">
    <property type="protein sequence ID" value="KAF9473477.1"/>
    <property type="molecule type" value="Genomic_DNA"/>
</dbReference>
<protein>
    <recommendedName>
        <fullName evidence="3">DUF659 domain-containing protein</fullName>
    </recommendedName>
</protein>
<dbReference type="AlphaFoldDB" id="A0A9P5YPE4"/>
<dbReference type="SUPFAM" id="SSF53098">
    <property type="entry name" value="Ribonuclease H-like"/>
    <property type="match status" value="1"/>
</dbReference>
<gene>
    <name evidence="1" type="ORF">BDN70DRAFT_767378</name>
</gene>
<evidence type="ECO:0008006" key="3">
    <source>
        <dbReference type="Google" id="ProtNLM"/>
    </source>
</evidence>
<dbReference type="Proteomes" id="UP000807469">
    <property type="component" value="Unassembled WGS sequence"/>
</dbReference>
<dbReference type="OrthoDB" id="3257713at2759"/>
<keyword evidence="2" id="KW-1185">Reference proteome</keyword>
<name>A0A9P5YPE4_9AGAR</name>
<organism evidence="1 2">
    <name type="scientific">Pholiota conissans</name>
    <dbReference type="NCBI Taxonomy" id="109636"/>
    <lineage>
        <taxon>Eukaryota</taxon>
        <taxon>Fungi</taxon>
        <taxon>Dikarya</taxon>
        <taxon>Basidiomycota</taxon>
        <taxon>Agaricomycotina</taxon>
        <taxon>Agaricomycetes</taxon>
        <taxon>Agaricomycetidae</taxon>
        <taxon>Agaricales</taxon>
        <taxon>Agaricineae</taxon>
        <taxon>Strophariaceae</taxon>
        <taxon>Pholiota</taxon>
    </lineage>
</organism>
<accession>A0A9P5YPE4</accession>
<feature type="non-terminal residue" evidence="1">
    <location>
        <position position="99"/>
    </location>
</feature>